<dbReference type="KEGG" id="mdx:BTO20_38615"/>
<geneLocation type="plasmid" evidence="1 2">
    <name>unnamed4</name>
</geneLocation>
<evidence type="ECO:0000313" key="1">
    <source>
        <dbReference type="EMBL" id="ART74556.1"/>
    </source>
</evidence>
<gene>
    <name evidence="1" type="ORF">BTO20_38615</name>
</gene>
<dbReference type="EMBL" id="CP020813">
    <property type="protein sequence ID" value="ART74556.1"/>
    <property type="molecule type" value="Genomic_DNA"/>
</dbReference>
<keyword evidence="2" id="KW-1185">Reference proteome</keyword>
<dbReference type="OrthoDB" id="4760902at2"/>
<dbReference type="AlphaFoldDB" id="A0A1Y0CHZ4"/>
<name>A0A1Y0CHZ4_9MYCO</name>
<dbReference type="RefSeq" id="WP_087083977.1">
    <property type="nucleotide sequence ID" value="NZ_CP020813.1"/>
</dbReference>
<accession>A0A1Y0CHZ4</accession>
<sequence>MTEYDAAIPDEALAALDAVPWDISRPPRHTPPDLLAKFPAAMVVDETLVWASIRWPKSVGRPTTKHLHQGFDIQMYRKDKVYGLENGAERDWDINTPMARMSVRDSNADNDYHYGVHIVAHMHSTGNKDSKGRDMLYTAEVALLPGIKWTSPAALFTQGRYRTVDPPKRWFSFPGPVRLDPFTVQFVVPEFHFRA</sequence>
<organism evidence="1 2">
    <name type="scientific">Mycobacterium dioxanotrophicus</name>
    <dbReference type="NCBI Taxonomy" id="482462"/>
    <lineage>
        <taxon>Bacteria</taxon>
        <taxon>Bacillati</taxon>
        <taxon>Actinomycetota</taxon>
        <taxon>Actinomycetes</taxon>
        <taxon>Mycobacteriales</taxon>
        <taxon>Mycobacteriaceae</taxon>
        <taxon>Mycobacterium</taxon>
    </lineage>
</organism>
<proteinExistence type="predicted"/>
<dbReference type="Proteomes" id="UP000195331">
    <property type="component" value="Plasmid unnamed4"/>
</dbReference>
<keyword evidence="1" id="KW-0614">Plasmid</keyword>
<reference evidence="1 2" key="1">
    <citation type="submission" date="2017-04" db="EMBL/GenBank/DDBJ databases">
        <title>Whole Genome Sequence of 1,4-Dioxane Degrading Bacterium Mycobacterium dioxanotrophicus PH-06.</title>
        <authorList>
            <person name="He Y."/>
        </authorList>
    </citation>
    <scope>NUCLEOTIDE SEQUENCE [LARGE SCALE GENOMIC DNA]</scope>
    <source>
        <strain evidence="1 2">PH-06</strain>
        <plasmid evidence="1 2">unnamed4</plasmid>
    </source>
</reference>
<evidence type="ECO:0000313" key="2">
    <source>
        <dbReference type="Proteomes" id="UP000195331"/>
    </source>
</evidence>
<protein>
    <submittedName>
        <fullName evidence="1">Uncharacterized protein</fullName>
    </submittedName>
</protein>